<dbReference type="PANTHER" id="PTHR33745">
    <property type="entry name" value="RSBT ANTAGONIST PROTEIN RSBS-RELATED"/>
    <property type="match status" value="1"/>
</dbReference>
<dbReference type="InterPro" id="IPR036513">
    <property type="entry name" value="STAS_dom_sf"/>
</dbReference>
<protein>
    <submittedName>
        <fullName evidence="3">Anti-anti-sigma factor</fullName>
    </submittedName>
</protein>
<dbReference type="CDD" id="cd07041">
    <property type="entry name" value="STAS_RsbR_RsbS_like"/>
    <property type="match status" value="1"/>
</dbReference>
<feature type="domain" description="STAS" evidence="2">
    <location>
        <begin position="1"/>
        <end position="92"/>
    </location>
</feature>
<name>A0A2J6X7J6_9CHLR</name>
<evidence type="ECO:0000259" key="2">
    <source>
        <dbReference type="PROSITE" id="PS50801"/>
    </source>
</evidence>
<proteinExistence type="predicted"/>
<sequence>DSTRVESLIEMLLRTVQQWRARVVVLDVTGVPVIDTQVAHAILQCAVSIRLLGAQLVLTGIRPDVAQTLVALGVDLSTIVTRADLRDGIRYALRSQG</sequence>
<dbReference type="SUPFAM" id="SSF52091">
    <property type="entry name" value="SpoIIaa-like"/>
    <property type="match status" value="1"/>
</dbReference>
<dbReference type="PANTHER" id="PTHR33745:SF3">
    <property type="entry name" value="RSBT CO-ANTAGONIST PROTEIN RSBRC"/>
    <property type="match status" value="1"/>
</dbReference>
<gene>
    <name evidence="3" type="ORF">C0184_05985</name>
</gene>
<accession>A0A2J6X7J6</accession>
<feature type="non-terminal residue" evidence="3">
    <location>
        <position position="1"/>
    </location>
</feature>
<organism evidence="3 4">
    <name type="scientific">Chloroflexus aggregans</name>
    <dbReference type="NCBI Taxonomy" id="152260"/>
    <lineage>
        <taxon>Bacteria</taxon>
        <taxon>Bacillati</taxon>
        <taxon>Chloroflexota</taxon>
        <taxon>Chloroflexia</taxon>
        <taxon>Chloroflexales</taxon>
        <taxon>Chloroflexineae</taxon>
        <taxon>Chloroflexaceae</taxon>
        <taxon>Chloroflexus</taxon>
    </lineage>
</organism>
<reference evidence="3 4" key="1">
    <citation type="submission" date="2018-01" db="EMBL/GenBank/DDBJ databases">
        <title>Metagenomic assembled genomes from two thermal pools in the Uzon Caldera, Kamchatka, Russia.</title>
        <authorList>
            <person name="Wilkins L."/>
            <person name="Ettinger C."/>
        </authorList>
    </citation>
    <scope>NUCLEOTIDE SEQUENCE [LARGE SCALE GENOMIC DNA]</scope>
    <source>
        <strain evidence="3">ZAV-02</strain>
    </source>
</reference>
<dbReference type="InterPro" id="IPR051932">
    <property type="entry name" value="Bact_StressResp_Reg"/>
</dbReference>
<dbReference type="Proteomes" id="UP000243376">
    <property type="component" value="Unassembled WGS sequence"/>
</dbReference>
<dbReference type="InterPro" id="IPR002645">
    <property type="entry name" value="STAS_dom"/>
</dbReference>
<comment type="caution">
    <text evidence="3">The sequence shown here is derived from an EMBL/GenBank/DDBJ whole genome shotgun (WGS) entry which is preliminary data.</text>
</comment>
<dbReference type="PROSITE" id="PS50801">
    <property type="entry name" value="STAS"/>
    <property type="match status" value="1"/>
</dbReference>
<dbReference type="Pfam" id="PF01740">
    <property type="entry name" value="STAS"/>
    <property type="match status" value="1"/>
</dbReference>
<dbReference type="EMBL" id="PNIQ01000395">
    <property type="protein sequence ID" value="PMP83007.1"/>
    <property type="molecule type" value="Genomic_DNA"/>
</dbReference>
<evidence type="ECO:0000313" key="4">
    <source>
        <dbReference type="Proteomes" id="UP000243376"/>
    </source>
</evidence>
<evidence type="ECO:0000313" key="3">
    <source>
        <dbReference type="EMBL" id="PMP83007.1"/>
    </source>
</evidence>
<dbReference type="Gene3D" id="3.30.750.24">
    <property type="entry name" value="STAS domain"/>
    <property type="match status" value="1"/>
</dbReference>
<keyword evidence="1" id="KW-0597">Phosphoprotein</keyword>
<evidence type="ECO:0000256" key="1">
    <source>
        <dbReference type="ARBA" id="ARBA00022553"/>
    </source>
</evidence>
<dbReference type="AlphaFoldDB" id="A0A2J6X7J6"/>